<gene>
    <name evidence="1" type="ORF">T4D_8463</name>
</gene>
<dbReference type="AlphaFoldDB" id="A0A0V1E7V6"/>
<comment type="caution">
    <text evidence="1">The sequence shown here is derived from an EMBL/GenBank/DDBJ whole genome shotgun (WGS) entry which is preliminary data.</text>
</comment>
<dbReference type="Proteomes" id="UP000054995">
    <property type="component" value="Unassembled WGS sequence"/>
</dbReference>
<name>A0A0V1E7V6_TRIPS</name>
<evidence type="ECO:0000313" key="1">
    <source>
        <dbReference type="EMBL" id="KRY69917.1"/>
    </source>
</evidence>
<organism evidence="1 2">
    <name type="scientific">Trichinella pseudospiralis</name>
    <name type="common">Parasitic roundworm</name>
    <dbReference type="NCBI Taxonomy" id="6337"/>
    <lineage>
        <taxon>Eukaryota</taxon>
        <taxon>Metazoa</taxon>
        <taxon>Ecdysozoa</taxon>
        <taxon>Nematoda</taxon>
        <taxon>Enoplea</taxon>
        <taxon>Dorylaimia</taxon>
        <taxon>Trichinellida</taxon>
        <taxon>Trichinellidae</taxon>
        <taxon>Trichinella</taxon>
    </lineage>
</organism>
<sequence length="44" mass="5060">MKIKQFKKVQILEINFSPFLEKQASELSLNCNKFIGTAPDSLFL</sequence>
<protein>
    <submittedName>
        <fullName evidence="1">Uncharacterized protein</fullName>
    </submittedName>
</protein>
<evidence type="ECO:0000313" key="2">
    <source>
        <dbReference type="Proteomes" id="UP000054995"/>
    </source>
</evidence>
<accession>A0A0V1E7V6</accession>
<keyword evidence="2" id="KW-1185">Reference proteome</keyword>
<dbReference type="EMBL" id="JYDT01001105">
    <property type="protein sequence ID" value="KRY69917.1"/>
    <property type="molecule type" value="Genomic_DNA"/>
</dbReference>
<reference evidence="1 2" key="1">
    <citation type="submission" date="2015-01" db="EMBL/GenBank/DDBJ databases">
        <title>Evolution of Trichinella species and genotypes.</title>
        <authorList>
            <person name="Korhonen P.K."/>
            <person name="Edoardo P."/>
            <person name="Giuseppe L.R."/>
            <person name="Gasser R.B."/>
        </authorList>
    </citation>
    <scope>NUCLEOTIDE SEQUENCE [LARGE SCALE GENOMIC DNA]</scope>
    <source>
        <strain evidence="1">ISS470</strain>
    </source>
</reference>
<proteinExistence type="predicted"/>